<feature type="transmembrane region" description="Helical" evidence="6">
    <location>
        <begin position="161"/>
        <end position="180"/>
    </location>
</feature>
<reference evidence="8 9" key="1">
    <citation type="submission" date="2019-04" db="EMBL/GenBank/DDBJ databases">
        <authorList>
            <person name="Liu A."/>
        </authorList>
    </citation>
    <scope>NUCLEOTIDE SEQUENCE [LARGE SCALE GENOMIC DNA]</scope>
    <source>
        <strain evidence="8 9">RZ03</strain>
    </source>
</reference>
<dbReference type="InterPro" id="IPR007016">
    <property type="entry name" value="O-antigen_ligase-rel_domated"/>
</dbReference>
<evidence type="ECO:0000256" key="3">
    <source>
        <dbReference type="ARBA" id="ARBA00022989"/>
    </source>
</evidence>
<feature type="transmembrane region" description="Helical" evidence="6">
    <location>
        <begin position="120"/>
        <end position="141"/>
    </location>
</feature>
<dbReference type="InterPro" id="IPR011990">
    <property type="entry name" value="TPR-like_helical_dom_sf"/>
</dbReference>
<feature type="transmembrane region" description="Helical" evidence="6">
    <location>
        <begin position="65"/>
        <end position="82"/>
    </location>
</feature>
<comment type="subcellular location">
    <subcellularLocation>
        <location evidence="1">Membrane</location>
        <topology evidence="1">Multi-pass membrane protein</topology>
    </subcellularLocation>
</comment>
<evidence type="ECO:0000313" key="8">
    <source>
        <dbReference type="EMBL" id="TGV03425.1"/>
    </source>
</evidence>
<comment type="caution">
    <text evidence="8">The sequence shown here is derived from an EMBL/GenBank/DDBJ whole genome shotgun (WGS) entry which is preliminary data.</text>
</comment>
<dbReference type="RefSeq" id="WP_135876479.1">
    <property type="nucleotide sequence ID" value="NZ_SRSO01000007.1"/>
</dbReference>
<sequence>MTKRLHLYIISIALIILLIGLPLVNIKTYAQSTITSKFIVFAYSCFAIIGIHLFFIIFSKVKAIYISKIDIILLIIIGYLTLNRYVFQADYSFSMRYLELLGLSILYLVIRGLPIKSYTWLLLAIIISGIIQAVYGNLQLLGYYPSNHSGFKLTGSFFNPGPYAGFLAAVWPVALGMYLFKDQVIVHAFEQFRNRSKTVNILIAYVFEYIPVLGIACIMLVIPSTHSRGAWLSIIISSILLIEYRYLLISKVLKKLNHIKRGILITLTVLIISGGLFGVYHFKKGSSDGRLFIWKVTTEIVKDNPFFGVGFDRFKAHYMNYQANYFVEHGETAETLVADNSYYTFNEWLQYTAENGLVGGVLLCVLLYLLLKISIRKEYKYLYILLVFGLLACAVFAFFSYPLQIVPIKLVAFVLLALLVNLDIKKHRVFNTQEKPKPFILLKAGICILGLIGVVKGGQYTSVLEQNFKTWENAQSSYQYGDYRGAIQDYKKAYSILKKDGDFLMNYGKALSIYKRDKKAVEILTQAKNYLNTTIIETALGDAYKNMKQYKEAEIAYKHAANMIPSRFYPLYLLAKLYEESGEKEKAILMAKTILNKKVKIASTAIEEIKEEMKDIITNE</sequence>
<dbReference type="Proteomes" id="UP000307602">
    <property type="component" value="Unassembled WGS sequence"/>
</dbReference>
<feature type="transmembrane region" description="Helical" evidence="6">
    <location>
        <begin position="405"/>
        <end position="424"/>
    </location>
</feature>
<keyword evidence="5" id="KW-0802">TPR repeat</keyword>
<dbReference type="OrthoDB" id="1454576at2"/>
<feature type="transmembrane region" description="Helical" evidence="6">
    <location>
        <begin position="261"/>
        <end position="282"/>
    </location>
</feature>
<feature type="transmembrane region" description="Helical" evidence="6">
    <location>
        <begin position="94"/>
        <end position="113"/>
    </location>
</feature>
<proteinExistence type="predicted"/>
<organism evidence="8 9">
    <name type="scientific">Flavivirga rizhaonensis</name>
    <dbReference type="NCBI Taxonomy" id="2559571"/>
    <lineage>
        <taxon>Bacteria</taxon>
        <taxon>Pseudomonadati</taxon>
        <taxon>Bacteroidota</taxon>
        <taxon>Flavobacteriia</taxon>
        <taxon>Flavobacteriales</taxon>
        <taxon>Flavobacteriaceae</taxon>
        <taxon>Flavivirga</taxon>
    </lineage>
</organism>
<dbReference type="EMBL" id="SRSO01000007">
    <property type="protein sequence ID" value="TGV03425.1"/>
    <property type="molecule type" value="Genomic_DNA"/>
</dbReference>
<evidence type="ECO:0000259" key="7">
    <source>
        <dbReference type="Pfam" id="PF04932"/>
    </source>
</evidence>
<dbReference type="PANTHER" id="PTHR37422:SF13">
    <property type="entry name" value="LIPOPOLYSACCHARIDE BIOSYNTHESIS PROTEIN PA4999-RELATED"/>
    <property type="match status" value="1"/>
</dbReference>
<feature type="domain" description="O-antigen ligase-related" evidence="7">
    <location>
        <begin position="215"/>
        <end position="363"/>
    </location>
</feature>
<keyword evidence="3 6" id="KW-1133">Transmembrane helix</keyword>
<dbReference type="InterPro" id="IPR051533">
    <property type="entry name" value="WaaL-like"/>
</dbReference>
<keyword evidence="9" id="KW-1185">Reference proteome</keyword>
<evidence type="ECO:0000256" key="2">
    <source>
        <dbReference type="ARBA" id="ARBA00022692"/>
    </source>
</evidence>
<evidence type="ECO:0000313" key="9">
    <source>
        <dbReference type="Proteomes" id="UP000307602"/>
    </source>
</evidence>
<dbReference type="AlphaFoldDB" id="A0A4S1DZH3"/>
<gene>
    <name evidence="8" type="ORF">EM932_07065</name>
</gene>
<accession>A0A4S1DZH3</accession>
<evidence type="ECO:0000256" key="5">
    <source>
        <dbReference type="PROSITE-ProRule" id="PRU00339"/>
    </source>
</evidence>
<evidence type="ECO:0000256" key="1">
    <source>
        <dbReference type="ARBA" id="ARBA00004141"/>
    </source>
</evidence>
<dbReference type="Gene3D" id="1.25.40.10">
    <property type="entry name" value="Tetratricopeptide repeat domain"/>
    <property type="match status" value="1"/>
</dbReference>
<protein>
    <recommendedName>
        <fullName evidence="7">O-antigen ligase-related domain-containing protein</fullName>
    </recommendedName>
</protein>
<dbReference type="Pfam" id="PF04932">
    <property type="entry name" value="Wzy_C"/>
    <property type="match status" value="1"/>
</dbReference>
<evidence type="ECO:0000256" key="4">
    <source>
        <dbReference type="ARBA" id="ARBA00023136"/>
    </source>
</evidence>
<feature type="transmembrane region" description="Helical" evidence="6">
    <location>
        <begin position="7"/>
        <end position="26"/>
    </location>
</feature>
<dbReference type="GO" id="GO:0016020">
    <property type="term" value="C:membrane"/>
    <property type="evidence" value="ECO:0007669"/>
    <property type="project" value="UniProtKB-SubCell"/>
</dbReference>
<dbReference type="PROSITE" id="PS50005">
    <property type="entry name" value="TPR"/>
    <property type="match status" value="1"/>
</dbReference>
<feature type="transmembrane region" description="Helical" evidence="6">
    <location>
        <begin position="436"/>
        <end position="455"/>
    </location>
</feature>
<keyword evidence="4 6" id="KW-0472">Membrane</keyword>
<feature type="transmembrane region" description="Helical" evidence="6">
    <location>
        <begin position="38"/>
        <end position="58"/>
    </location>
</feature>
<feature type="transmembrane region" description="Helical" evidence="6">
    <location>
        <begin position="381"/>
        <end position="399"/>
    </location>
</feature>
<feature type="transmembrane region" description="Helical" evidence="6">
    <location>
        <begin position="348"/>
        <end position="369"/>
    </location>
</feature>
<name>A0A4S1DZH3_9FLAO</name>
<keyword evidence="2 6" id="KW-0812">Transmembrane</keyword>
<dbReference type="SUPFAM" id="SSF48452">
    <property type="entry name" value="TPR-like"/>
    <property type="match status" value="1"/>
</dbReference>
<feature type="transmembrane region" description="Helical" evidence="6">
    <location>
        <begin position="201"/>
        <end position="223"/>
    </location>
</feature>
<feature type="transmembrane region" description="Helical" evidence="6">
    <location>
        <begin position="229"/>
        <end position="249"/>
    </location>
</feature>
<dbReference type="PANTHER" id="PTHR37422">
    <property type="entry name" value="TEICHURONIC ACID BIOSYNTHESIS PROTEIN TUAE"/>
    <property type="match status" value="1"/>
</dbReference>
<evidence type="ECO:0000256" key="6">
    <source>
        <dbReference type="SAM" id="Phobius"/>
    </source>
</evidence>
<dbReference type="InterPro" id="IPR019734">
    <property type="entry name" value="TPR_rpt"/>
</dbReference>
<feature type="repeat" description="TPR" evidence="5">
    <location>
        <begin position="534"/>
        <end position="567"/>
    </location>
</feature>